<dbReference type="AlphaFoldDB" id="A0A9Q1GJQ2"/>
<sequence>MYGHSNADYRKKGRIRVADTLSSLAVFISKLLVVTGSQGALSGWIPRRDNGVVPGARIYNQRCCATTPSTYGGARHANKPGRYVTTSSTYDGTNLGIVRRCSVPMAVRTWLMCDIVQYLWWYKLGHCTTMSSTYGGTNNASRTLGMNRDKYAAYWLGELPQLGITSAGCEGSWTYHGLLAGKPPELGGYAPKGHAFWRRPWQGTCLVGAYLLAAVGGVAEETCPLGTAVTWWRLARAVTPWRLNTLVHRDSSRKTRQRKEKEVGQRFLLKRRASSRVSKGGPLALPTINRCLALVFWASCGQHILE</sequence>
<gene>
    <name evidence="1" type="ORF">Cgig2_003769</name>
</gene>
<dbReference type="Proteomes" id="UP001153076">
    <property type="component" value="Unassembled WGS sequence"/>
</dbReference>
<evidence type="ECO:0000313" key="2">
    <source>
        <dbReference type="Proteomes" id="UP001153076"/>
    </source>
</evidence>
<comment type="caution">
    <text evidence="1">The sequence shown here is derived from an EMBL/GenBank/DDBJ whole genome shotgun (WGS) entry which is preliminary data.</text>
</comment>
<proteinExistence type="predicted"/>
<dbReference type="EMBL" id="JAKOGI010002503">
    <property type="protein sequence ID" value="KAJ8421840.1"/>
    <property type="molecule type" value="Genomic_DNA"/>
</dbReference>
<organism evidence="1 2">
    <name type="scientific">Carnegiea gigantea</name>
    <dbReference type="NCBI Taxonomy" id="171969"/>
    <lineage>
        <taxon>Eukaryota</taxon>
        <taxon>Viridiplantae</taxon>
        <taxon>Streptophyta</taxon>
        <taxon>Embryophyta</taxon>
        <taxon>Tracheophyta</taxon>
        <taxon>Spermatophyta</taxon>
        <taxon>Magnoliopsida</taxon>
        <taxon>eudicotyledons</taxon>
        <taxon>Gunneridae</taxon>
        <taxon>Pentapetalae</taxon>
        <taxon>Caryophyllales</taxon>
        <taxon>Cactineae</taxon>
        <taxon>Cactaceae</taxon>
        <taxon>Cactoideae</taxon>
        <taxon>Echinocereeae</taxon>
        <taxon>Carnegiea</taxon>
    </lineage>
</organism>
<accession>A0A9Q1GJQ2</accession>
<reference evidence="1" key="1">
    <citation type="submission" date="2022-04" db="EMBL/GenBank/DDBJ databases">
        <title>Carnegiea gigantea Genome sequencing and assembly v2.</title>
        <authorList>
            <person name="Copetti D."/>
            <person name="Sanderson M.J."/>
            <person name="Burquez A."/>
            <person name="Wojciechowski M.F."/>
        </authorList>
    </citation>
    <scope>NUCLEOTIDE SEQUENCE</scope>
    <source>
        <strain evidence="1">SGP5-SGP5p</strain>
        <tissue evidence="1">Aerial part</tissue>
    </source>
</reference>
<keyword evidence="2" id="KW-1185">Reference proteome</keyword>
<protein>
    <submittedName>
        <fullName evidence="1">Uncharacterized protein</fullName>
    </submittedName>
</protein>
<name>A0A9Q1GJQ2_9CARY</name>
<evidence type="ECO:0000313" key="1">
    <source>
        <dbReference type="EMBL" id="KAJ8421840.1"/>
    </source>
</evidence>